<sequence length="332" mass="37141">MGYAIAFLCFPLKLFAISLLIMVFGFRIMIKVLRYELLKNPKLPPGPKPWPIIGARFDGHKGKVKKGMRTMKKYHHPIVEERMKQWSDASKAIEEDLLDVMISLKDHSNKPILTSKEIKALTIEIMLGGADNPSNAVECALAEMINQPNMLQLATEEVDRVVGKKRMVEESDVPNLNYVKACVREAFRLHPVVPFNPPHVSANDTMIGNYFIPKGSHVLLSRQGLGQNPKVWTEPHVFKPEQHFNNEKSMISLSDPDLKLISFGTGRRGCPAAILGTSMTVVLLARLLHAFTWTAPPNVSTINLAKSHNGGMLAQPLVLLPKPRLPPVLYYM</sequence>
<keyword evidence="7 9" id="KW-0503">Monooxygenase</keyword>
<comment type="similarity">
    <text evidence="2 9">Belongs to the cytochrome P450 family.</text>
</comment>
<dbReference type="PRINTS" id="PR00463">
    <property type="entry name" value="EP450I"/>
</dbReference>
<evidence type="ECO:0000313" key="12">
    <source>
        <dbReference type="Proteomes" id="UP001386955"/>
    </source>
</evidence>
<dbReference type="Pfam" id="PF00067">
    <property type="entry name" value="p450"/>
    <property type="match status" value="1"/>
</dbReference>
<evidence type="ECO:0000256" key="10">
    <source>
        <dbReference type="SAM" id="Phobius"/>
    </source>
</evidence>
<dbReference type="InterPro" id="IPR002401">
    <property type="entry name" value="Cyt_P450_E_grp-I"/>
</dbReference>
<proteinExistence type="inferred from homology"/>
<dbReference type="GO" id="GO:0005506">
    <property type="term" value="F:iron ion binding"/>
    <property type="evidence" value="ECO:0007669"/>
    <property type="project" value="InterPro"/>
</dbReference>
<dbReference type="Proteomes" id="UP001386955">
    <property type="component" value="Unassembled WGS sequence"/>
</dbReference>
<keyword evidence="4 8" id="KW-0479">Metal-binding</keyword>
<gene>
    <name evidence="11" type="ORF">VNO78_28007</name>
</gene>
<dbReference type="AlphaFoldDB" id="A0AAN9S1D6"/>
<evidence type="ECO:0000313" key="11">
    <source>
        <dbReference type="EMBL" id="KAK7387302.1"/>
    </source>
</evidence>
<name>A0AAN9S1D6_PSOTE</name>
<evidence type="ECO:0000256" key="9">
    <source>
        <dbReference type="RuleBase" id="RU000461"/>
    </source>
</evidence>
<reference evidence="11 12" key="1">
    <citation type="submission" date="2024-01" db="EMBL/GenBank/DDBJ databases">
        <title>The genomes of 5 underutilized Papilionoideae crops provide insights into root nodulation and disease resistanc.</title>
        <authorList>
            <person name="Jiang F."/>
        </authorList>
    </citation>
    <scope>NUCLEOTIDE SEQUENCE [LARGE SCALE GENOMIC DNA]</scope>
    <source>
        <strain evidence="11">DUOXIRENSHENG_FW03</strain>
        <tissue evidence="11">Leaves</tissue>
    </source>
</reference>
<organism evidence="11 12">
    <name type="scientific">Psophocarpus tetragonolobus</name>
    <name type="common">Winged bean</name>
    <name type="synonym">Dolichos tetragonolobus</name>
    <dbReference type="NCBI Taxonomy" id="3891"/>
    <lineage>
        <taxon>Eukaryota</taxon>
        <taxon>Viridiplantae</taxon>
        <taxon>Streptophyta</taxon>
        <taxon>Embryophyta</taxon>
        <taxon>Tracheophyta</taxon>
        <taxon>Spermatophyta</taxon>
        <taxon>Magnoliopsida</taxon>
        <taxon>eudicotyledons</taxon>
        <taxon>Gunneridae</taxon>
        <taxon>Pentapetalae</taxon>
        <taxon>rosids</taxon>
        <taxon>fabids</taxon>
        <taxon>Fabales</taxon>
        <taxon>Fabaceae</taxon>
        <taxon>Papilionoideae</taxon>
        <taxon>50 kb inversion clade</taxon>
        <taxon>NPAAA clade</taxon>
        <taxon>indigoferoid/millettioid clade</taxon>
        <taxon>Phaseoleae</taxon>
        <taxon>Psophocarpus</taxon>
    </lineage>
</organism>
<accession>A0AAN9S1D6</accession>
<evidence type="ECO:0000256" key="4">
    <source>
        <dbReference type="ARBA" id="ARBA00022723"/>
    </source>
</evidence>
<evidence type="ECO:0000256" key="5">
    <source>
        <dbReference type="ARBA" id="ARBA00023002"/>
    </source>
</evidence>
<dbReference type="Gene3D" id="1.10.630.10">
    <property type="entry name" value="Cytochrome P450"/>
    <property type="match status" value="1"/>
</dbReference>
<keyword evidence="12" id="KW-1185">Reference proteome</keyword>
<evidence type="ECO:0000256" key="7">
    <source>
        <dbReference type="ARBA" id="ARBA00023033"/>
    </source>
</evidence>
<dbReference type="PROSITE" id="PS00086">
    <property type="entry name" value="CYTOCHROME_P450"/>
    <property type="match status" value="1"/>
</dbReference>
<dbReference type="PANTHER" id="PTHR47944:SF19">
    <property type="entry name" value="CYTOCHROME P450 77A4"/>
    <property type="match status" value="1"/>
</dbReference>
<dbReference type="GO" id="GO:0004497">
    <property type="term" value="F:monooxygenase activity"/>
    <property type="evidence" value="ECO:0007669"/>
    <property type="project" value="UniProtKB-KW"/>
</dbReference>
<feature type="transmembrane region" description="Helical" evidence="10">
    <location>
        <begin position="12"/>
        <end position="30"/>
    </location>
</feature>
<evidence type="ECO:0000256" key="1">
    <source>
        <dbReference type="ARBA" id="ARBA00001971"/>
    </source>
</evidence>
<evidence type="ECO:0000256" key="8">
    <source>
        <dbReference type="PIRSR" id="PIRSR602401-1"/>
    </source>
</evidence>
<dbReference type="EMBL" id="JAYMYS010000007">
    <property type="protein sequence ID" value="KAK7387302.1"/>
    <property type="molecule type" value="Genomic_DNA"/>
</dbReference>
<keyword evidence="5 9" id="KW-0560">Oxidoreductase</keyword>
<keyword evidence="10" id="KW-0472">Membrane</keyword>
<dbReference type="InterPro" id="IPR017972">
    <property type="entry name" value="Cyt_P450_CS"/>
</dbReference>
<dbReference type="GO" id="GO:0016705">
    <property type="term" value="F:oxidoreductase activity, acting on paired donors, with incorporation or reduction of molecular oxygen"/>
    <property type="evidence" value="ECO:0007669"/>
    <property type="project" value="InterPro"/>
</dbReference>
<dbReference type="SUPFAM" id="SSF48264">
    <property type="entry name" value="Cytochrome P450"/>
    <property type="match status" value="1"/>
</dbReference>
<comment type="cofactor">
    <cofactor evidence="1 8">
        <name>heme</name>
        <dbReference type="ChEBI" id="CHEBI:30413"/>
    </cofactor>
</comment>
<evidence type="ECO:0008006" key="13">
    <source>
        <dbReference type="Google" id="ProtNLM"/>
    </source>
</evidence>
<evidence type="ECO:0000256" key="3">
    <source>
        <dbReference type="ARBA" id="ARBA00022617"/>
    </source>
</evidence>
<comment type="caution">
    <text evidence="11">The sequence shown here is derived from an EMBL/GenBank/DDBJ whole genome shotgun (WGS) entry which is preliminary data.</text>
</comment>
<feature type="binding site" description="axial binding residue" evidence="8">
    <location>
        <position position="270"/>
    </location>
    <ligand>
        <name>heme</name>
        <dbReference type="ChEBI" id="CHEBI:30413"/>
    </ligand>
    <ligandPart>
        <name>Fe</name>
        <dbReference type="ChEBI" id="CHEBI:18248"/>
    </ligandPart>
</feature>
<dbReference type="InterPro" id="IPR036396">
    <property type="entry name" value="Cyt_P450_sf"/>
</dbReference>
<evidence type="ECO:0000256" key="6">
    <source>
        <dbReference type="ARBA" id="ARBA00023004"/>
    </source>
</evidence>
<dbReference type="InterPro" id="IPR001128">
    <property type="entry name" value="Cyt_P450"/>
</dbReference>
<protein>
    <recommendedName>
        <fullName evidence="13">Cytochrome P450</fullName>
    </recommendedName>
</protein>
<keyword evidence="10" id="KW-0812">Transmembrane</keyword>
<dbReference type="GO" id="GO:0020037">
    <property type="term" value="F:heme binding"/>
    <property type="evidence" value="ECO:0007669"/>
    <property type="project" value="InterPro"/>
</dbReference>
<evidence type="ECO:0000256" key="2">
    <source>
        <dbReference type="ARBA" id="ARBA00010617"/>
    </source>
</evidence>
<keyword evidence="10" id="KW-1133">Transmembrane helix</keyword>
<dbReference type="PANTHER" id="PTHR47944">
    <property type="entry name" value="CYTOCHROME P450 98A9"/>
    <property type="match status" value="1"/>
</dbReference>
<keyword evidence="6 8" id="KW-0408">Iron</keyword>
<keyword evidence="3 8" id="KW-0349">Heme</keyword>